<evidence type="ECO:0000313" key="1">
    <source>
        <dbReference type="EMBL" id="RNA12255.1"/>
    </source>
</evidence>
<evidence type="ECO:0000313" key="2">
    <source>
        <dbReference type="Proteomes" id="UP000276133"/>
    </source>
</evidence>
<sequence length="76" mass="8847">MTGSGLSSIRMPIIQAFGYRSSALICCSCWRPSGVRPRRSQRVGGWFERFVVAWIFFFARKGRFVGQHRPFRLVDY</sequence>
<reference evidence="1 2" key="1">
    <citation type="journal article" date="2018" name="Sci. Rep.">
        <title>Genomic signatures of local adaptation to the degree of environmental predictability in rotifers.</title>
        <authorList>
            <person name="Franch-Gras L."/>
            <person name="Hahn C."/>
            <person name="Garcia-Roger E.M."/>
            <person name="Carmona M.J."/>
            <person name="Serra M."/>
            <person name="Gomez A."/>
        </authorList>
    </citation>
    <scope>NUCLEOTIDE SEQUENCE [LARGE SCALE GENOMIC DNA]</scope>
    <source>
        <strain evidence="1">HYR1</strain>
    </source>
</reference>
<accession>A0A3M7QMN6</accession>
<gene>
    <name evidence="1" type="ORF">BpHYR1_000113</name>
</gene>
<comment type="caution">
    <text evidence="1">The sequence shown here is derived from an EMBL/GenBank/DDBJ whole genome shotgun (WGS) entry which is preliminary data.</text>
</comment>
<organism evidence="1 2">
    <name type="scientific">Brachionus plicatilis</name>
    <name type="common">Marine rotifer</name>
    <name type="synonym">Brachionus muelleri</name>
    <dbReference type="NCBI Taxonomy" id="10195"/>
    <lineage>
        <taxon>Eukaryota</taxon>
        <taxon>Metazoa</taxon>
        <taxon>Spiralia</taxon>
        <taxon>Gnathifera</taxon>
        <taxon>Rotifera</taxon>
        <taxon>Eurotatoria</taxon>
        <taxon>Monogononta</taxon>
        <taxon>Pseudotrocha</taxon>
        <taxon>Ploima</taxon>
        <taxon>Brachionidae</taxon>
        <taxon>Brachionus</taxon>
    </lineage>
</organism>
<dbReference type="AlphaFoldDB" id="A0A3M7QMN6"/>
<dbReference type="Proteomes" id="UP000276133">
    <property type="component" value="Unassembled WGS sequence"/>
</dbReference>
<dbReference type="EMBL" id="REGN01005733">
    <property type="protein sequence ID" value="RNA12255.1"/>
    <property type="molecule type" value="Genomic_DNA"/>
</dbReference>
<keyword evidence="2" id="KW-1185">Reference proteome</keyword>
<proteinExistence type="predicted"/>
<protein>
    <submittedName>
        <fullName evidence="1">Uncharacterized protein</fullName>
    </submittedName>
</protein>
<name>A0A3M7QMN6_BRAPC</name>